<dbReference type="Pfam" id="PF13302">
    <property type="entry name" value="Acetyltransf_3"/>
    <property type="match status" value="1"/>
</dbReference>
<proteinExistence type="predicted"/>
<dbReference type="AlphaFoldDB" id="A0A9D9I1U2"/>
<dbReference type="GO" id="GO:0016747">
    <property type="term" value="F:acyltransferase activity, transferring groups other than amino-acyl groups"/>
    <property type="evidence" value="ECO:0007669"/>
    <property type="project" value="InterPro"/>
</dbReference>
<dbReference type="PROSITE" id="PS51186">
    <property type="entry name" value="GNAT"/>
    <property type="match status" value="1"/>
</dbReference>
<name>A0A9D9I1U2_9FIRM</name>
<sequence>MLFLKEANLDDYEKEYEAMKQFPADENGFINEYYGVSKQEFVDNVLPTFINYSKGIDLPDGYVPCTYYFLWDDEEIVGLFKVRHWLNEALKRGSGHIGYGILKQYRKKGYATKGLALAIEKLKGYMKEDEVYMSCSKHNPASLKVQQNNGASIVYSDKEEYYTRIKI</sequence>
<dbReference type="PANTHER" id="PTHR39173">
    <property type="entry name" value="ACETYLTRANSFERASE"/>
    <property type="match status" value="1"/>
</dbReference>
<accession>A0A9D9I1U2</accession>
<dbReference type="Proteomes" id="UP000823618">
    <property type="component" value="Unassembled WGS sequence"/>
</dbReference>
<reference evidence="2" key="1">
    <citation type="submission" date="2020-10" db="EMBL/GenBank/DDBJ databases">
        <authorList>
            <person name="Gilroy R."/>
        </authorList>
    </citation>
    <scope>NUCLEOTIDE SEQUENCE</scope>
    <source>
        <strain evidence="2">E3-2379</strain>
    </source>
</reference>
<dbReference type="CDD" id="cd04301">
    <property type="entry name" value="NAT_SF"/>
    <property type="match status" value="1"/>
</dbReference>
<dbReference type="Gene3D" id="3.40.630.30">
    <property type="match status" value="1"/>
</dbReference>
<evidence type="ECO:0000259" key="1">
    <source>
        <dbReference type="PROSITE" id="PS51186"/>
    </source>
</evidence>
<dbReference type="InterPro" id="IPR000182">
    <property type="entry name" value="GNAT_dom"/>
</dbReference>
<dbReference type="PANTHER" id="PTHR39173:SF1">
    <property type="entry name" value="ACETYLTRANSFERASE"/>
    <property type="match status" value="1"/>
</dbReference>
<dbReference type="InterPro" id="IPR016181">
    <property type="entry name" value="Acyl_CoA_acyltransferase"/>
</dbReference>
<dbReference type="SUPFAM" id="SSF55729">
    <property type="entry name" value="Acyl-CoA N-acyltransferases (Nat)"/>
    <property type="match status" value="1"/>
</dbReference>
<feature type="domain" description="N-acetyltransferase" evidence="1">
    <location>
        <begin position="19"/>
        <end position="167"/>
    </location>
</feature>
<organism evidence="2 3">
    <name type="scientific">Candidatus Scybalomonas excrementavium</name>
    <dbReference type="NCBI Taxonomy" id="2840943"/>
    <lineage>
        <taxon>Bacteria</taxon>
        <taxon>Bacillati</taxon>
        <taxon>Bacillota</taxon>
        <taxon>Clostridia</taxon>
        <taxon>Lachnospirales</taxon>
        <taxon>Lachnospiraceae</taxon>
        <taxon>Lachnospiraceae incertae sedis</taxon>
        <taxon>Candidatus Scybalomonas</taxon>
    </lineage>
</organism>
<evidence type="ECO:0000313" key="2">
    <source>
        <dbReference type="EMBL" id="MBO8463588.1"/>
    </source>
</evidence>
<evidence type="ECO:0000313" key="3">
    <source>
        <dbReference type="Proteomes" id="UP000823618"/>
    </source>
</evidence>
<protein>
    <submittedName>
        <fullName evidence="2">GNAT family N-acetyltransferase</fullName>
    </submittedName>
</protein>
<reference evidence="2" key="2">
    <citation type="journal article" date="2021" name="PeerJ">
        <title>Extensive microbial diversity within the chicken gut microbiome revealed by metagenomics and culture.</title>
        <authorList>
            <person name="Gilroy R."/>
            <person name="Ravi A."/>
            <person name="Getino M."/>
            <person name="Pursley I."/>
            <person name="Horton D.L."/>
            <person name="Alikhan N.F."/>
            <person name="Baker D."/>
            <person name="Gharbi K."/>
            <person name="Hall N."/>
            <person name="Watson M."/>
            <person name="Adriaenssens E.M."/>
            <person name="Foster-Nyarko E."/>
            <person name="Jarju S."/>
            <person name="Secka A."/>
            <person name="Antonio M."/>
            <person name="Oren A."/>
            <person name="Chaudhuri R.R."/>
            <person name="La Ragione R."/>
            <person name="Hildebrand F."/>
            <person name="Pallen M.J."/>
        </authorList>
    </citation>
    <scope>NUCLEOTIDE SEQUENCE</scope>
    <source>
        <strain evidence="2">E3-2379</strain>
    </source>
</reference>
<dbReference type="EMBL" id="JADIML010000180">
    <property type="protein sequence ID" value="MBO8463588.1"/>
    <property type="molecule type" value="Genomic_DNA"/>
</dbReference>
<gene>
    <name evidence="2" type="ORF">IAC13_06630</name>
</gene>
<comment type="caution">
    <text evidence="2">The sequence shown here is derived from an EMBL/GenBank/DDBJ whole genome shotgun (WGS) entry which is preliminary data.</text>
</comment>